<keyword evidence="3" id="KW-1185">Reference proteome</keyword>
<gene>
    <name evidence="2" type="ORF">B9479_006746</name>
</gene>
<feature type="compositionally biased region" description="Basic and acidic residues" evidence="1">
    <location>
        <begin position="69"/>
        <end position="80"/>
    </location>
</feature>
<evidence type="ECO:0000256" key="1">
    <source>
        <dbReference type="SAM" id="MobiDB-lite"/>
    </source>
</evidence>
<feature type="compositionally biased region" description="Pro residues" evidence="1">
    <location>
        <begin position="147"/>
        <end position="157"/>
    </location>
</feature>
<feature type="region of interest" description="Disordered" evidence="1">
    <location>
        <begin position="138"/>
        <end position="174"/>
    </location>
</feature>
<evidence type="ECO:0000313" key="2">
    <source>
        <dbReference type="EMBL" id="TYJ52654.1"/>
    </source>
</evidence>
<comment type="caution">
    <text evidence="2">The sequence shown here is derived from an EMBL/GenBank/DDBJ whole genome shotgun (WGS) entry which is preliminary data.</text>
</comment>
<accession>A0A5D3AP80</accession>
<dbReference type="AlphaFoldDB" id="A0A5D3AP80"/>
<proteinExistence type="predicted"/>
<protein>
    <submittedName>
        <fullName evidence="2">Uncharacterized protein</fullName>
    </submittedName>
</protein>
<feature type="region of interest" description="Disordered" evidence="1">
    <location>
        <begin position="1"/>
        <end position="80"/>
    </location>
</feature>
<sequence length="174" mass="18419">MAGFQDLKNARQSRHKTSYGISSSTPKAPISPPSQQSEETPQDSIDASASTPPHLKPTSESSTASIKTETPKLAEGKKSEISSLYADELKNASLEVWDIPGRGRGLVAGKKFKPGSSPSIALPLLVLHQKVVLIQKEQALGSSKRPQQPPYSPPLTSPQPATAASSPPPKKASF</sequence>
<organism evidence="2 3">
    <name type="scientific">Cryptococcus floricola</name>
    <dbReference type="NCBI Taxonomy" id="2591691"/>
    <lineage>
        <taxon>Eukaryota</taxon>
        <taxon>Fungi</taxon>
        <taxon>Dikarya</taxon>
        <taxon>Basidiomycota</taxon>
        <taxon>Agaricomycotina</taxon>
        <taxon>Tremellomycetes</taxon>
        <taxon>Tremellales</taxon>
        <taxon>Cryptococcaceae</taxon>
        <taxon>Cryptococcus</taxon>
    </lineage>
</organism>
<name>A0A5D3AP80_9TREE</name>
<reference evidence="2 3" key="1">
    <citation type="submission" date="2017-05" db="EMBL/GenBank/DDBJ databases">
        <title>The Genome Sequence of Tsuchiyaea wingfieldii DSM 27421.</title>
        <authorList>
            <person name="Cuomo C."/>
            <person name="Passer A."/>
            <person name="Billmyre B."/>
            <person name="Heitman J."/>
        </authorList>
    </citation>
    <scope>NUCLEOTIDE SEQUENCE [LARGE SCALE GENOMIC DNA]</scope>
    <source>
        <strain evidence="2 3">DSM 27421</strain>
    </source>
</reference>
<evidence type="ECO:0000313" key="3">
    <source>
        <dbReference type="Proteomes" id="UP000322245"/>
    </source>
</evidence>
<dbReference type="EMBL" id="NIDF01000123">
    <property type="protein sequence ID" value="TYJ52654.1"/>
    <property type="molecule type" value="Genomic_DNA"/>
</dbReference>
<dbReference type="Proteomes" id="UP000322245">
    <property type="component" value="Unassembled WGS sequence"/>
</dbReference>
<feature type="compositionally biased region" description="Polar residues" evidence="1">
    <location>
        <begin position="33"/>
        <end position="51"/>
    </location>
</feature>
<feature type="compositionally biased region" description="Polar residues" evidence="1">
    <location>
        <begin position="58"/>
        <end position="68"/>
    </location>
</feature>